<organism evidence="1 2">
    <name type="scientific">Pseudoalteromonas luteoviolacea NCIMB 1942</name>
    <dbReference type="NCBI Taxonomy" id="1365253"/>
    <lineage>
        <taxon>Bacteria</taxon>
        <taxon>Pseudomonadati</taxon>
        <taxon>Pseudomonadota</taxon>
        <taxon>Gammaproteobacteria</taxon>
        <taxon>Alteromonadales</taxon>
        <taxon>Pseudoalteromonadaceae</taxon>
        <taxon>Pseudoalteromonas</taxon>
    </lineage>
</organism>
<comment type="caution">
    <text evidence="1">The sequence shown here is derived from an EMBL/GenBank/DDBJ whole genome shotgun (WGS) entry which is preliminary data.</text>
</comment>
<dbReference type="RefSeq" id="WP_155730649.1">
    <property type="nucleotide sequence ID" value="NZ_AUXT01000196.1"/>
</dbReference>
<proteinExistence type="predicted"/>
<evidence type="ECO:0000313" key="1">
    <source>
        <dbReference type="EMBL" id="KZN44266.1"/>
    </source>
</evidence>
<evidence type="ECO:0000313" key="2">
    <source>
        <dbReference type="Proteomes" id="UP000076587"/>
    </source>
</evidence>
<dbReference type="Proteomes" id="UP000076587">
    <property type="component" value="Unassembled WGS sequence"/>
</dbReference>
<protein>
    <submittedName>
        <fullName evidence="1">Uncharacterized protein</fullName>
    </submittedName>
</protein>
<accession>A0A166ZFQ8</accession>
<dbReference type="AlphaFoldDB" id="A0A166ZFQ8"/>
<dbReference type="PATRIC" id="fig|1365253.3.peg.4184"/>
<name>A0A166ZFQ8_9GAMM</name>
<sequence>MDQNTIDNQSQQSELTACFVKYAKLFQDPETRGAHVKCKVAGALL</sequence>
<reference evidence="1 2" key="1">
    <citation type="submission" date="2013-07" db="EMBL/GenBank/DDBJ databases">
        <title>Comparative Genomic and Metabolomic Analysis of Twelve Strains of Pseudoalteromonas luteoviolacea.</title>
        <authorList>
            <person name="Vynne N.G."/>
            <person name="Mansson M."/>
            <person name="Gram L."/>
        </authorList>
    </citation>
    <scope>NUCLEOTIDE SEQUENCE [LARGE SCALE GENOMIC DNA]</scope>
    <source>
        <strain evidence="1 2">NCIMB 1942</strain>
    </source>
</reference>
<dbReference type="EMBL" id="AUXT01000196">
    <property type="protein sequence ID" value="KZN44266.1"/>
    <property type="molecule type" value="Genomic_DNA"/>
</dbReference>
<gene>
    <name evidence="1" type="ORF">N482_17185</name>
</gene>